<dbReference type="GO" id="GO:0031514">
    <property type="term" value="C:motile cilium"/>
    <property type="evidence" value="ECO:0007669"/>
    <property type="project" value="UniProtKB-SubCell"/>
</dbReference>
<organism evidence="5 6">
    <name type="scientific">Plasmodium falciparum FCH/4</name>
    <dbReference type="NCBI Taxonomy" id="1036724"/>
    <lineage>
        <taxon>Eukaryota</taxon>
        <taxon>Sar</taxon>
        <taxon>Alveolata</taxon>
        <taxon>Apicomplexa</taxon>
        <taxon>Aconoidasida</taxon>
        <taxon>Haemosporida</taxon>
        <taxon>Plasmodiidae</taxon>
        <taxon>Plasmodium</taxon>
        <taxon>Plasmodium (Laverania)</taxon>
    </lineage>
</organism>
<reference evidence="5 6" key="2">
    <citation type="submission" date="2013-02" db="EMBL/GenBank/DDBJ databases">
        <title>The Genome Sequence of Plasmodium falciparum FCH/4.</title>
        <authorList>
            <consortium name="The Broad Institute Genome Sequencing Platform"/>
            <consortium name="The Broad Institute Genome Sequencing Center for Infectious Disease"/>
            <person name="Neafsey D."/>
            <person name="Cheeseman I."/>
            <person name="Volkman S."/>
            <person name="Adams J."/>
            <person name="Walker B."/>
            <person name="Young S.K."/>
            <person name="Zeng Q."/>
            <person name="Gargeya S."/>
            <person name="Fitzgerald M."/>
            <person name="Haas B."/>
            <person name="Abouelleil A."/>
            <person name="Alvarado L."/>
            <person name="Arachchi H.M."/>
            <person name="Berlin A.M."/>
            <person name="Chapman S.B."/>
            <person name="Dewar J."/>
            <person name="Goldberg J."/>
            <person name="Griggs A."/>
            <person name="Gujja S."/>
            <person name="Hansen M."/>
            <person name="Howarth C."/>
            <person name="Imamovic A."/>
            <person name="Larimer J."/>
            <person name="McCowan C."/>
            <person name="Murphy C."/>
            <person name="Neiman D."/>
            <person name="Pearson M."/>
            <person name="Priest M."/>
            <person name="Roberts A."/>
            <person name="Saif S."/>
            <person name="Shea T."/>
            <person name="Sisk P."/>
            <person name="Sykes S."/>
            <person name="Wortman J."/>
            <person name="Nusbaum C."/>
            <person name="Birren B."/>
        </authorList>
    </citation>
    <scope>NUCLEOTIDE SEQUENCE [LARGE SCALE GENOMIC DNA]</scope>
    <source>
        <strain evidence="5 6">FCH/4</strain>
    </source>
</reference>
<dbReference type="InterPro" id="IPR042814">
    <property type="entry name" value="Morn5"/>
</dbReference>
<sequence length="72" mass="8836">MLIFKDQGKYKGKWENGKFVDGKYYFSDGLQYEDNWTYLIDSPYFYNEKINNNEIIYTEEKKNSYLDDIYDI</sequence>
<feature type="non-terminal residue" evidence="5">
    <location>
        <position position="1"/>
    </location>
</feature>
<dbReference type="OrthoDB" id="288868at2759"/>
<evidence type="ECO:0000256" key="3">
    <source>
        <dbReference type="ARBA" id="ARBA00023069"/>
    </source>
</evidence>
<name>A0A024VKY8_PLAFA</name>
<evidence type="ECO:0000256" key="1">
    <source>
        <dbReference type="ARBA" id="ARBA00004230"/>
    </source>
</evidence>
<evidence type="ECO:0000256" key="2">
    <source>
        <dbReference type="ARBA" id="ARBA00022846"/>
    </source>
</evidence>
<comment type="subcellular location">
    <subcellularLocation>
        <location evidence="1">Cell projection</location>
        <location evidence="1">Cilium</location>
        <location evidence="1">Flagellum</location>
    </subcellularLocation>
</comment>
<accession>A0A024VKY8</accession>
<dbReference type="Proteomes" id="UP000030656">
    <property type="component" value="Unassembled WGS sequence"/>
</dbReference>
<evidence type="ECO:0008006" key="7">
    <source>
        <dbReference type="Google" id="ProtNLM"/>
    </source>
</evidence>
<keyword evidence="4" id="KW-0966">Cell projection</keyword>
<gene>
    <name evidence="5" type="ORF">PFFCH_03404</name>
</gene>
<dbReference type="EMBL" id="KI927986">
    <property type="protein sequence ID" value="ETW29172.1"/>
    <property type="molecule type" value="Genomic_DNA"/>
</dbReference>
<dbReference type="PANTHER" id="PTHR46437:SF1">
    <property type="entry name" value="MORN REPEAT-CONTAINING PROTEIN 5"/>
    <property type="match status" value="1"/>
</dbReference>
<feature type="non-terminal residue" evidence="5">
    <location>
        <position position="72"/>
    </location>
</feature>
<keyword evidence="3" id="KW-0969">Cilium</keyword>
<keyword evidence="2" id="KW-0282">Flagellum</keyword>
<protein>
    <recommendedName>
        <fullName evidence="7">MORN repeat-containing protein 5</fullName>
    </recommendedName>
</protein>
<dbReference type="AlphaFoldDB" id="A0A024VKY8"/>
<evidence type="ECO:0000313" key="5">
    <source>
        <dbReference type="EMBL" id="ETW29172.1"/>
    </source>
</evidence>
<evidence type="ECO:0000256" key="4">
    <source>
        <dbReference type="ARBA" id="ARBA00023273"/>
    </source>
</evidence>
<dbReference type="PANTHER" id="PTHR46437">
    <property type="entry name" value="MORN REPEAT-CONTAINING PROTEIN 5"/>
    <property type="match status" value="1"/>
</dbReference>
<reference evidence="5 6" key="1">
    <citation type="submission" date="2013-02" db="EMBL/GenBank/DDBJ databases">
        <title>The Genome Annotation of Plasmodium falciparum FCH/4.</title>
        <authorList>
            <consortium name="The Broad Institute Genome Sequencing Platform"/>
            <consortium name="The Broad Institute Genome Sequencing Center for Infectious Disease"/>
            <person name="Neafsey D."/>
            <person name="Hoffman S."/>
            <person name="Volkman S."/>
            <person name="Rosenthal P."/>
            <person name="Walker B."/>
            <person name="Young S.K."/>
            <person name="Zeng Q."/>
            <person name="Gargeya S."/>
            <person name="Fitzgerald M."/>
            <person name="Haas B."/>
            <person name="Abouelleil A."/>
            <person name="Allen A.W."/>
            <person name="Alvarado L."/>
            <person name="Arachchi H.M."/>
            <person name="Berlin A.M."/>
            <person name="Chapman S.B."/>
            <person name="Gainer-Dewar J."/>
            <person name="Goldberg J."/>
            <person name="Griggs A."/>
            <person name="Gujja S."/>
            <person name="Hansen M."/>
            <person name="Howarth C."/>
            <person name="Imamovic A."/>
            <person name="Ireland A."/>
            <person name="Larimer J."/>
            <person name="McCowan C."/>
            <person name="Murphy C."/>
            <person name="Pearson M."/>
            <person name="Poon T.W."/>
            <person name="Priest M."/>
            <person name="Roberts A."/>
            <person name="Saif S."/>
            <person name="Shea T."/>
            <person name="Sisk P."/>
            <person name="Sykes S."/>
            <person name="Wortman J."/>
            <person name="Nusbaum C."/>
            <person name="Birren B."/>
        </authorList>
    </citation>
    <scope>NUCLEOTIDE SEQUENCE [LARGE SCALE GENOMIC DNA]</scope>
    <source>
        <strain evidence="5 6">FCH/4</strain>
    </source>
</reference>
<evidence type="ECO:0000313" key="6">
    <source>
        <dbReference type="Proteomes" id="UP000030656"/>
    </source>
</evidence>
<proteinExistence type="predicted"/>